<feature type="transmembrane region" description="Helical" evidence="5">
    <location>
        <begin position="178"/>
        <end position="197"/>
    </location>
</feature>
<dbReference type="PROSITE" id="PS51012">
    <property type="entry name" value="ABC_TM2"/>
    <property type="match status" value="1"/>
</dbReference>
<dbReference type="AlphaFoldDB" id="A0A832A6R3"/>
<keyword evidence="5" id="KW-0813">Transport</keyword>
<feature type="transmembrane region" description="Helical" evidence="5">
    <location>
        <begin position="145"/>
        <end position="166"/>
    </location>
</feature>
<keyword evidence="4 5" id="KW-0472">Membrane</keyword>
<dbReference type="GO" id="GO:0140359">
    <property type="term" value="F:ABC-type transporter activity"/>
    <property type="evidence" value="ECO:0007669"/>
    <property type="project" value="InterPro"/>
</dbReference>
<feature type="transmembrane region" description="Helical" evidence="5">
    <location>
        <begin position="232"/>
        <end position="254"/>
    </location>
</feature>
<dbReference type="InterPro" id="IPR013525">
    <property type="entry name" value="ABC2_TM"/>
</dbReference>
<evidence type="ECO:0000256" key="3">
    <source>
        <dbReference type="ARBA" id="ARBA00022989"/>
    </source>
</evidence>
<comment type="subcellular location">
    <subcellularLocation>
        <location evidence="5">Cell membrane</location>
        <topology evidence="5">Multi-pass membrane protein</topology>
    </subcellularLocation>
    <subcellularLocation>
        <location evidence="1">Membrane</location>
        <topology evidence="1">Multi-pass membrane protein</topology>
    </subcellularLocation>
</comment>
<evidence type="ECO:0000259" key="6">
    <source>
        <dbReference type="PROSITE" id="PS51012"/>
    </source>
</evidence>
<dbReference type="Pfam" id="PF01061">
    <property type="entry name" value="ABC2_membrane"/>
    <property type="match status" value="1"/>
</dbReference>
<feature type="domain" description="ABC transmembrane type-2" evidence="6">
    <location>
        <begin position="27"/>
        <end position="257"/>
    </location>
</feature>
<reference evidence="7" key="1">
    <citation type="journal article" date="2020" name="mSystems">
        <title>Genome- and Community-Level Interaction Insights into Carbon Utilization and Element Cycling Functions of Hydrothermarchaeota in Hydrothermal Sediment.</title>
        <authorList>
            <person name="Zhou Z."/>
            <person name="Liu Y."/>
            <person name="Xu W."/>
            <person name="Pan J."/>
            <person name="Luo Z.H."/>
            <person name="Li M."/>
        </authorList>
    </citation>
    <scope>NUCLEOTIDE SEQUENCE [LARGE SCALE GENOMIC DNA]</scope>
    <source>
        <strain evidence="7">SpSt-456</strain>
    </source>
</reference>
<dbReference type="PANTHER" id="PTHR43229">
    <property type="entry name" value="NODULATION PROTEIN J"/>
    <property type="match status" value="1"/>
</dbReference>
<keyword evidence="5" id="KW-1003">Cell membrane</keyword>
<sequence length="260" mass="28706">MTGGAVSWRFVKVWRRNLWTYRRIWKVSFLTPLLEPLFFVAAFGLGLSGFIGEVPYGGRHFDYPTFIAPGLVATAMMNNAFFETTYASFVRMYYQKTFDGMLATPLSLEEIMIGEIVWAATKSMAAACLMSGVLAVLGFVTPWSIVAIVPTAFLGGVAFGAVGLWITGLTPHIEMFNLPIFLVVTPMFLFSGTFFPVSTLPAWAGAAARAFPLYHLVELCRRMQIGAGEYPAWGSAAYLIGFAALFTICAVRAMKRRLIR</sequence>
<dbReference type="EMBL" id="DSTK01000041">
    <property type="protein sequence ID" value="HFK98787.1"/>
    <property type="molecule type" value="Genomic_DNA"/>
</dbReference>
<feature type="transmembrane region" description="Helical" evidence="5">
    <location>
        <begin position="24"/>
        <end position="51"/>
    </location>
</feature>
<dbReference type="PRINTS" id="PR00164">
    <property type="entry name" value="ABC2TRNSPORT"/>
</dbReference>
<feature type="transmembrane region" description="Helical" evidence="5">
    <location>
        <begin position="63"/>
        <end position="82"/>
    </location>
</feature>
<name>A0A832A6R3_9BACT</name>
<evidence type="ECO:0000256" key="5">
    <source>
        <dbReference type="RuleBase" id="RU361157"/>
    </source>
</evidence>
<dbReference type="PANTHER" id="PTHR43229:SF2">
    <property type="entry name" value="NODULATION PROTEIN J"/>
    <property type="match status" value="1"/>
</dbReference>
<comment type="similarity">
    <text evidence="5">Belongs to the ABC-2 integral membrane protein family.</text>
</comment>
<keyword evidence="3 5" id="KW-1133">Transmembrane helix</keyword>
<keyword evidence="2 5" id="KW-0812">Transmembrane</keyword>
<gene>
    <name evidence="7" type="ORF">ENS06_15860</name>
</gene>
<evidence type="ECO:0000256" key="1">
    <source>
        <dbReference type="ARBA" id="ARBA00004141"/>
    </source>
</evidence>
<evidence type="ECO:0000313" key="7">
    <source>
        <dbReference type="EMBL" id="HFK98787.1"/>
    </source>
</evidence>
<dbReference type="PIRSF" id="PIRSF006648">
    <property type="entry name" value="DrrB"/>
    <property type="match status" value="1"/>
</dbReference>
<dbReference type="InterPro" id="IPR051784">
    <property type="entry name" value="Nod_factor_ABC_transporter"/>
</dbReference>
<protein>
    <recommendedName>
        <fullName evidence="5">Transport permease protein</fullName>
    </recommendedName>
</protein>
<comment type="caution">
    <text evidence="7">The sequence shown here is derived from an EMBL/GenBank/DDBJ whole genome shotgun (WGS) entry which is preliminary data.</text>
</comment>
<dbReference type="GO" id="GO:0043190">
    <property type="term" value="C:ATP-binding cassette (ABC) transporter complex"/>
    <property type="evidence" value="ECO:0007669"/>
    <property type="project" value="InterPro"/>
</dbReference>
<dbReference type="InterPro" id="IPR000412">
    <property type="entry name" value="ABC_2_transport"/>
</dbReference>
<proteinExistence type="inferred from homology"/>
<organism evidence="7">
    <name type="scientific">Desulfacinum infernum</name>
    <dbReference type="NCBI Taxonomy" id="35837"/>
    <lineage>
        <taxon>Bacteria</taxon>
        <taxon>Pseudomonadati</taxon>
        <taxon>Thermodesulfobacteriota</taxon>
        <taxon>Syntrophobacteria</taxon>
        <taxon>Syntrophobacterales</taxon>
        <taxon>Syntrophobacteraceae</taxon>
        <taxon>Desulfacinum</taxon>
    </lineage>
</organism>
<accession>A0A832A6R3</accession>
<feature type="transmembrane region" description="Helical" evidence="5">
    <location>
        <begin position="116"/>
        <end position="139"/>
    </location>
</feature>
<dbReference type="InterPro" id="IPR047817">
    <property type="entry name" value="ABC2_TM_bact-type"/>
</dbReference>
<evidence type="ECO:0000256" key="4">
    <source>
        <dbReference type="ARBA" id="ARBA00023136"/>
    </source>
</evidence>
<evidence type="ECO:0000256" key="2">
    <source>
        <dbReference type="ARBA" id="ARBA00022692"/>
    </source>
</evidence>